<dbReference type="InterPro" id="IPR002938">
    <property type="entry name" value="FAD-bd"/>
</dbReference>
<comment type="similarity">
    <text evidence="1">Belongs to the PheA/TfdB FAD monooxygenase family.</text>
</comment>
<keyword evidence="4" id="KW-0560">Oxidoreductase</keyword>
<dbReference type="PANTHER" id="PTHR43004:SF10">
    <property type="entry name" value="2-MONOOXYGENASE, PUTATIVE (AFU_ORTHOLOGUE AFUA_6G11480)-RELATED"/>
    <property type="match status" value="1"/>
</dbReference>
<dbReference type="PANTHER" id="PTHR43004">
    <property type="entry name" value="TRK SYSTEM POTASSIUM UPTAKE PROTEIN"/>
    <property type="match status" value="1"/>
</dbReference>
<feature type="domain" description="Phenol hydroxylase-like C-terminal dimerisation" evidence="6">
    <location>
        <begin position="421"/>
        <end position="614"/>
    </location>
</feature>
<evidence type="ECO:0000259" key="6">
    <source>
        <dbReference type="Pfam" id="PF07976"/>
    </source>
</evidence>
<evidence type="ECO:0000313" key="7">
    <source>
        <dbReference type="EMBL" id="KAL0474012.1"/>
    </source>
</evidence>
<keyword evidence="2" id="KW-0285">Flavoprotein</keyword>
<dbReference type="Gene3D" id="3.40.30.20">
    <property type="match status" value="1"/>
</dbReference>
<dbReference type="Proteomes" id="UP001451303">
    <property type="component" value="Unassembled WGS sequence"/>
</dbReference>
<evidence type="ECO:0000256" key="2">
    <source>
        <dbReference type="ARBA" id="ARBA00022630"/>
    </source>
</evidence>
<dbReference type="Pfam" id="PF07976">
    <property type="entry name" value="Phe_hydrox_dim"/>
    <property type="match status" value="1"/>
</dbReference>
<comment type="caution">
    <text evidence="7">The sequence shown here is derived from an EMBL/GenBank/DDBJ whole genome shotgun (WGS) entry which is preliminary data.</text>
</comment>
<dbReference type="Pfam" id="PF01494">
    <property type="entry name" value="FAD_binding_3"/>
    <property type="match status" value="1"/>
</dbReference>
<evidence type="ECO:0000259" key="5">
    <source>
        <dbReference type="Pfam" id="PF01494"/>
    </source>
</evidence>
<reference evidence="7 8" key="1">
    <citation type="submission" date="2023-09" db="EMBL/GenBank/DDBJ databases">
        <title>Multi-omics analysis of a traditional fermented food reveals byproduct-associated fungal strains for waste-to-food upcycling.</title>
        <authorList>
            <consortium name="Lawrence Berkeley National Laboratory"/>
            <person name="Rekdal V.M."/>
            <person name="Villalobos-Escobedo J.M."/>
            <person name="Rodriguez-Valeron N."/>
            <person name="Garcia M.O."/>
            <person name="Vasquez D.P."/>
            <person name="Damayanti I."/>
            <person name="Sorensen P.M."/>
            <person name="Baidoo E.E."/>
            <person name="De Carvalho A.C."/>
            <person name="Riley R."/>
            <person name="Lipzen A."/>
            <person name="He G."/>
            <person name="Yan M."/>
            <person name="Haridas S."/>
            <person name="Daum C."/>
            <person name="Yoshinaga Y."/>
            <person name="Ng V."/>
            <person name="Grigoriev I.V."/>
            <person name="Munk R."/>
            <person name="Nuraida L."/>
            <person name="Wijaya C.H."/>
            <person name="Morales P.-C."/>
            <person name="Keasling J.D."/>
        </authorList>
    </citation>
    <scope>NUCLEOTIDE SEQUENCE [LARGE SCALE GENOMIC DNA]</scope>
    <source>
        <strain evidence="7 8">FGSC 2613</strain>
    </source>
</reference>
<dbReference type="Gene3D" id="3.50.50.60">
    <property type="entry name" value="FAD/NAD(P)-binding domain"/>
    <property type="match status" value="1"/>
</dbReference>
<dbReference type="InterPro" id="IPR038220">
    <property type="entry name" value="PHOX_C_sf"/>
</dbReference>
<dbReference type="InterPro" id="IPR012941">
    <property type="entry name" value="Phe_hydrox_C_dim_dom"/>
</dbReference>
<evidence type="ECO:0000313" key="8">
    <source>
        <dbReference type="Proteomes" id="UP001451303"/>
    </source>
</evidence>
<dbReference type="InterPro" id="IPR036188">
    <property type="entry name" value="FAD/NAD-bd_sf"/>
</dbReference>
<keyword evidence="3" id="KW-0274">FAD</keyword>
<organism evidence="7 8">
    <name type="scientific">Neurospora intermedia</name>
    <dbReference type="NCBI Taxonomy" id="5142"/>
    <lineage>
        <taxon>Eukaryota</taxon>
        <taxon>Fungi</taxon>
        <taxon>Dikarya</taxon>
        <taxon>Ascomycota</taxon>
        <taxon>Pezizomycotina</taxon>
        <taxon>Sordariomycetes</taxon>
        <taxon>Sordariomycetidae</taxon>
        <taxon>Sordariales</taxon>
        <taxon>Sordariaceae</taxon>
        <taxon>Neurospora</taxon>
    </lineage>
</organism>
<dbReference type="SUPFAM" id="SSF51905">
    <property type="entry name" value="FAD/NAD(P)-binding domain"/>
    <property type="match status" value="1"/>
</dbReference>
<dbReference type="SUPFAM" id="SSF54373">
    <property type="entry name" value="FAD-linked reductases, C-terminal domain"/>
    <property type="match status" value="1"/>
</dbReference>
<evidence type="ECO:0000256" key="4">
    <source>
        <dbReference type="ARBA" id="ARBA00023002"/>
    </source>
</evidence>
<sequence length="616" mass="69046">MNCTLVSPIYSFTYSCTMSSDQEKVDVLICGSGSAGLCAAVWLARFGINYKVLERRDGPLKIGQADGVQTRTVEIFDNFGIGEDMLREAYHVLELAFWAQNIEGGRKDNIKRTRYAPDKETEISHQPHVILNQARLNELMISQLGPQPPIQYSTEVKGVQVDESADITDLSSYPVRVDAVTAVGITKTYRAKYVLGCDGAHSVVRKSLGFKMIGDSTDAVWGVMDIYPRTNFPDIRKKTAINSSVGNLLIIPREGDAMVRFYIELPAGTKASSVTLEDLQNHARLIFRPYDMDFADTFWWSAYAIGQRRADYFHKNHRVFLTGDACHTHSPKAGQGMNVSLQDGHNIGWKLGMILKGLGKPKPLLESYVIEREKTATELIEFDRGFTKLFNSKYRVEHGISQDQFAEMFVQAGRYTAGQAIQYDASGVVEVGERDKEVVRNVTVGMRFPTAQVVRFCDAKAMQLVKGLPANRQWYLVVLAGDISKEESKERLEKVSQALNKIVQRFTPADTNPDSVIDRVLVISGDRKKVEQDQIPEFFTPVTGKWQQKCLFKVYADDESYNSGHGHAYEAYGIDPEKGALVIVRPDHYVAKVSALDDNLEQSIQQFFEGFLLPTA</sequence>
<name>A0ABR3DNS1_NEUIN</name>
<dbReference type="PRINTS" id="PR00420">
    <property type="entry name" value="RNGMNOXGNASE"/>
</dbReference>
<gene>
    <name evidence="7" type="ORF">QR685DRAFT_192434</name>
</gene>
<dbReference type="CDD" id="cd02979">
    <property type="entry name" value="PHOX_C"/>
    <property type="match status" value="1"/>
</dbReference>
<evidence type="ECO:0000256" key="3">
    <source>
        <dbReference type="ARBA" id="ARBA00022827"/>
    </source>
</evidence>
<proteinExistence type="inferred from homology"/>
<dbReference type="Gene3D" id="3.30.9.10">
    <property type="entry name" value="D-Amino Acid Oxidase, subunit A, domain 2"/>
    <property type="match status" value="1"/>
</dbReference>
<dbReference type="InterPro" id="IPR050641">
    <property type="entry name" value="RIFMO-like"/>
</dbReference>
<evidence type="ECO:0000256" key="1">
    <source>
        <dbReference type="ARBA" id="ARBA00007801"/>
    </source>
</evidence>
<feature type="domain" description="FAD-binding" evidence="5">
    <location>
        <begin position="24"/>
        <end position="382"/>
    </location>
</feature>
<dbReference type="SUPFAM" id="SSF52833">
    <property type="entry name" value="Thioredoxin-like"/>
    <property type="match status" value="1"/>
</dbReference>
<keyword evidence="8" id="KW-1185">Reference proteome</keyword>
<dbReference type="EMBL" id="JAVLET010000002">
    <property type="protein sequence ID" value="KAL0474012.1"/>
    <property type="molecule type" value="Genomic_DNA"/>
</dbReference>
<protein>
    <submittedName>
        <fullName evidence="7">Phenol 2-monooxygenase</fullName>
    </submittedName>
</protein>
<accession>A0ABR3DNS1</accession>
<dbReference type="InterPro" id="IPR036249">
    <property type="entry name" value="Thioredoxin-like_sf"/>
</dbReference>